<dbReference type="RefSeq" id="WP_119629821.1">
    <property type="nucleotide sequence ID" value="NZ_AP017928.1"/>
</dbReference>
<dbReference type="CDD" id="cd02966">
    <property type="entry name" value="TlpA_like_family"/>
    <property type="match status" value="1"/>
</dbReference>
<proteinExistence type="predicted"/>
<keyword evidence="3" id="KW-1185">Reference proteome</keyword>
<dbReference type="GO" id="GO:0016491">
    <property type="term" value="F:oxidoreductase activity"/>
    <property type="evidence" value="ECO:0007669"/>
    <property type="project" value="InterPro"/>
</dbReference>
<name>A0A250KS56_9GAMM</name>
<dbReference type="SUPFAM" id="SSF52833">
    <property type="entry name" value="Thioredoxin-like"/>
    <property type="match status" value="1"/>
</dbReference>
<dbReference type="PROSITE" id="PS51352">
    <property type="entry name" value="THIOREDOXIN_2"/>
    <property type="match status" value="1"/>
</dbReference>
<dbReference type="Pfam" id="PF00578">
    <property type="entry name" value="AhpC-TSA"/>
    <property type="match status" value="1"/>
</dbReference>
<dbReference type="Proteomes" id="UP000266313">
    <property type="component" value="Chromosome"/>
</dbReference>
<gene>
    <name evidence="2" type="ORF">sS8_2450</name>
</gene>
<accession>A0A250KS56</accession>
<dbReference type="InterPro" id="IPR013766">
    <property type="entry name" value="Thioredoxin_domain"/>
</dbReference>
<dbReference type="OrthoDB" id="9788279at2"/>
<dbReference type="GO" id="GO:0016209">
    <property type="term" value="F:antioxidant activity"/>
    <property type="evidence" value="ECO:0007669"/>
    <property type="project" value="InterPro"/>
</dbReference>
<organism evidence="2 3">
    <name type="scientific">Methylocaldum marinum</name>
    <dbReference type="NCBI Taxonomy" id="1432792"/>
    <lineage>
        <taxon>Bacteria</taxon>
        <taxon>Pseudomonadati</taxon>
        <taxon>Pseudomonadota</taxon>
        <taxon>Gammaproteobacteria</taxon>
        <taxon>Methylococcales</taxon>
        <taxon>Methylococcaceae</taxon>
        <taxon>Methylocaldum</taxon>
    </lineage>
</organism>
<evidence type="ECO:0000313" key="3">
    <source>
        <dbReference type="Proteomes" id="UP000266313"/>
    </source>
</evidence>
<dbReference type="AlphaFoldDB" id="A0A250KS56"/>
<dbReference type="PANTHER" id="PTHR42852:SF13">
    <property type="entry name" value="PROTEIN DIPZ"/>
    <property type="match status" value="1"/>
</dbReference>
<dbReference type="EMBL" id="AP017928">
    <property type="protein sequence ID" value="BBA34402.1"/>
    <property type="molecule type" value="Genomic_DNA"/>
</dbReference>
<evidence type="ECO:0000313" key="2">
    <source>
        <dbReference type="EMBL" id="BBA34402.1"/>
    </source>
</evidence>
<evidence type="ECO:0000259" key="1">
    <source>
        <dbReference type="PROSITE" id="PS51352"/>
    </source>
</evidence>
<protein>
    <submittedName>
        <fullName evidence="2">Cytochrome C biogenesis protein</fullName>
    </submittedName>
</protein>
<reference evidence="2 3" key="1">
    <citation type="submission" date="2016-12" db="EMBL/GenBank/DDBJ databases">
        <title>Genome sequencing of Methylocaldum marinum.</title>
        <authorList>
            <person name="Takeuchi M."/>
            <person name="Kamagata Y."/>
            <person name="Hiraoka S."/>
            <person name="Oshima K."/>
            <person name="Hattori M."/>
            <person name="Iwasaki W."/>
        </authorList>
    </citation>
    <scope>NUCLEOTIDE SEQUENCE [LARGE SCALE GENOMIC DNA]</scope>
    <source>
        <strain evidence="2 3">S8</strain>
    </source>
</reference>
<feature type="domain" description="Thioredoxin" evidence="1">
    <location>
        <begin position="29"/>
        <end position="169"/>
    </location>
</feature>
<dbReference type="KEGG" id="mmai:sS8_2450"/>
<dbReference type="InterPro" id="IPR000866">
    <property type="entry name" value="AhpC/TSA"/>
</dbReference>
<dbReference type="InterPro" id="IPR050553">
    <property type="entry name" value="Thioredoxin_ResA/DsbE_sf"/>
</dbReference>
<dbReference type="PANTHER" id="PTHR42852">
    <property type="entry name" value="THIOL:DISULFIDE INTERCHANGE PROTEIN DSBE"/>
    <property type="match status" value="1"/>
</dbReference>
<dbReference type="InterPro" id="IPR036249">
    <property type="entry name" value="Thioredoxin-like_sf"/>
</dbReference>
<sequence length="178" mass="20043">MTLQYWGRLLSAVLIVTLLGACNNRRPGLQIGDMAPVVTLTDFEGNPVTLPEDVRGKVTLIRFWAMDCSHCNKDVVLALEDLYRKYKDQGFLPVAIHESQPIATDERFRKFERVTFPMLVDEHGTVARQFGVVGLPTTLVLDEEGIVREKITGEAGIDTFEKLLTTVLYKGDFYDGTY</sequence>
<dbReference type="Gene3D" id="3.40.30.10">
    <property type="entry name" value="Glutaredoxin"/>
    <property type="match status" value="1"/>
</dbReference>